<evidence type="ECO:0000259" key="7">
    <source>
        <dbReference type="PROSITE" id="PS50011"/>
    </source>
</evidence>
<dbReference type="EMBL" id="CP071091">
    <property type="protein sequence ID" value="QSQ12976.1"/>
    <property type="molecule type" value="Genomic_DNA"/>
</dbReference>
<evidence type="ECO:0000313" key="9">
    <source>
        <dbReference type="EMBL" id="QSQ12976.1"/>
    </source>
</evidence>
<proteinExistence type="predicted"/>
<dbReference type="InterPro" id="IPR011009">
    <property type="entry name" value="Kinase-like_dom_sf"/>
</dbReference>
<dbReference type="CDD" id="cd14014">
    <property type="entry name" value="STKc_PknB_like"/>
    <property type="match status" value="1"/>
</dbReference>
<dbReference type="SMART" id="SM00220">
    <property type="entry name" value="S_TKc"/>
    <property type="match status" value="1"/>
</dbReference>
<keyword evidence="2" id="KW-0808">Transferase</keyword>
<evidence type="ECO:0000256" key="3">
    <source>
        <dbReference type="ARBA" id="ARBA00022741"/>
    </source>
</evidence>
<feature type="domain" description="Protein kinase" evidence="7">
    <location>
        <begin position="13"/>
        <end position="283"/>
    </location>
</feature>
<reference evidence="9 10" key="1">
    <citation type="submission" date="2021-02" db="EMBL/GenBank/DDBJ databases">
        <title>De Novo genome assembly of isolated myxobacteria.</title>
        <authorList>
            <person name="Stevens D.C."/>
        </authorList>
    </citation>
    <scope>NUCLEOTIDE SEQUENCE [LARGE SCALE GENOMIC DNA]</scope>
    <source>
        <strain evidence="9 10">SCHIC003</strain>
    </source>
</reference>
<evidence type="ECO:0000256" key="2">
    <source>
        <dbReference type="ARBA" id="ARBA00022679"/>
    </source>
</evidence>
<dbReference type="Pfam" id="PF00211">
    <property type="entry name" value="Guanylate_cyc"/>
    <property type="match status" value="1"/>
</dbReference>
<keyword evidence="10" id="KW-1185">Reference proteome</keyword>
<dbReference type="SUPFAM" id="SSF48371">
    <property type="entry name" value="ARM repeat"/>
    <property type="match status" value="1"/>
</dbReference>
<dbReference type="PANTHER" id="PTHR43289">
    <property type="entry name" value="MITOGEN-ACTIVATED PROTEIN KINASE KINASE KINASE 20-RELATED"/>
    <property type="match status" value="1"/>
</dbReference>
<evidence type="ECO:0000256" key="4">
    <source>
        <dbReference type="ARBA" id="ARBA00022777"/>
    </source>
</evidence>
<dbReference type="CDD" id="cd07302">
    <property type="entry name" value="CHD"/>
    <property type="match status" value="1"/>
</dbReference>
<keyword evidence="4 9" id="KW-0418">Kinase</keyword>
<dbReference type="PROSITE" id="PS00108">
    <property type="entry name" value="PROTEIN_KINASE_ST"/>
    <property type="match status" value="1"/>
</dbReference>
<dbReference type="SMART" id="SM00044">
    <property type="entry name" value="CYCc"/>
    <property type="match status" value="1"/>
</dbReference>
<dbReference type="InterPro" id="IPR016024">
    <property type="entry name" value="ARM-type_fold"/>
</dbReference>
<gene>
    <name evidence="9" type="ORF">JY572_32210</name>
</gene>
<evidence type="ECO:0000256" key="1">
    <source>
        <dbReference type="ARBA" id="ARBA00004167"/>
    </source>
</evidence>
<dbReference type="Proteomes" id="UP000663090">
    <property type="component" value="Chromosome"/>
</dbReference>
<evidence type="ECO:0000313" key="10">
    <source>
        <dbReference type="Proteomes" id="UP000663090"/>
    </source>
</evidence>
<keyword evidence="3 6" id="KW-0547">Nucleotide-binding</keyword>
<dbReference type="Gene3D" id="3.30.70.1230">
    <property type="entry name" value="Nucleotide cyclase"/>
    <property type="match status" value="1"/>
</dbReference>
<evidence type="ECO:0000256" key="5">
    <source>
        <dbReference type="ARBA" id="ARBA00022840"/>
    </source>
</evidence>
<keyword evidence="5 6" id="KW-0067">ATP-binding</keyword>
<dbReference type="Gene3D" id="1.25.10.10">
    <property type="entry name" value="Leucine-rich Repeat Variant"/>
    <property type="match status" value="1"/>
</dbReference>
<dbReference type="Pfam" id="PF00069">
    <property type="entry name" value="Pkinase"/>
    <property type="match status" value="1"/>
</dbReference>
<dbReference type="InterPro" id="IPR029787">
    <property type="entry name" value="Nucleotide_cyclase"/>
</dbReference>
<dbReference type="PROSITE" id="PS00107">
    <property type="entry name" value="PROTEIN_KINASE_ATP"/>
    <property type="match status" value="1"/>
</dbReference>
<dbReference type="SUPFAM" id="SSF56112">
    <property type="entry name" value="Protein kinase-like (PK-like)"/>
    <property type="match status" value="1"/>
</dbReference>
<dbReference type="RefSeq" id="WP_206714682.1">
    <property type="nucleotide sequence ID" value="NZ_CP071091.1"/>
</dbReference>
<dbReference type="PANTHER" id="PTHR43289:SF6">
    <property type="entry name" value="SERINE_THREONINE-PROTEIN KINASE NEKL-3"/>
    <property type="match status" value="1"/>
</dbReference>
<comment type="subcellular location">
    <subcellularLocation>
        <location evidence="1">Membrane</location>
        <topology evidence="1">Single-pass membrane protein</topology>
    </subcellularLocation>
</comment>
<dbReference type="InterPro" id="IPR017441">
    <property type="entry name" value="Protein_kinase_ATP_BS"/>
</dbReference>
<protein>
    <submittedName>
        <fullName evidence="9">Protein kinase</fullName>
    </submittedName>
</protein>
<organism evidence="9 10">
    <name type="scientific">Myxococcus landrumensis</name>
    <dbReference type="NCBI Taxonomy" id="2813577"/>
    <lineage>
        <taxon>Bacteria</taxon>
        <taxon>Pseudomonadati</taxon>
        <taxon>Myxococcota</taxon>
        <taxon>Myxococcia</taxon>
        <taxon>Myxococcales</taxon>
        <taxon>Cystobacterineae</taxon>
        <taxon>Myxococcaceae</taxon>
        <taxon>Myxococcus</taxon>
    </lineage>
</organism>
<dbReference type="InterPro" id="IPR008271">
    <property type="entry name" value="Ser/Thr_kinase_AS"/>
</dbReference>
<dbReference type="GO" id="GO:0016301">
    <property type="term" value="F:kinase activity"/>
    <property type="evidence" value="ECO:0007669"/>
    <property type="project" value="UniProtKB-KW"/>
</dbReference>
<evidence type="ECO:0000259" key="8">
    <source>
        <dbReference type="PROSITE" id="PS50125"/>
    </source>
</evidence>
<dbReference type="Gene3D" id="3.30.200.20">
    <property type="entry name" value="Phosphorylase Kinase, domain 1"/>
    <property type="match status" value="1"/>
</dbReference>
<evidence type="ECO:0000256" key="6">
    <source>
        <dbReference type="PROSITE-ProRule" id="PRU10141"/>
    </source>
</evidence>
<feature type="domain" description="Guanylate cyclase" evidence="8">
    <location>
        <begin position="407"/>
        <end position="522"/>
    </location>
</feature>
<accession>A0ABX7N6C2</accession>
<sequence length="864" mass="92315">MLAPDSLVLDGRFRVLRPLGSGGMGEVYLGEQVSLGRKVAIKVLHHDLNAQPGMAERFKREARLLSAVEHPAVVRIVDFGESGDHACLVMEFVEGESLFDVLAQGPMAPGRALPLLHQLAEGLAAIHDKGIIHRDLKPENVFISPGARGEQARLLDFGIARLVEPDAQSNVSQVGVVLGTPEYLSPEQAVGAKVDTRSDLYTFGVLTYRVLAGRLPFDGPQARHFLAQHASHAPLPLDRAAPSLSRYIGLLSLVMRLLEKNPTKRPQNAHELADALAAAHASLSVLTPGLGTPVYTSPVPSNTTPSGTSVFGAGSAVATGTPSPSGTAVFGGADAVAATPSGPSGTSAFGAIDAPVPMPQRASQGTAAFGVEPVARTSTATFGTARPSITGPSLSSSNSVVRPQNLTVMLTDIQGFTERTSRQTHEENARMLETHDRLLMPLVRDHEGRLVQKRGDALLVVFRSPTSGVLCGMAMQDRLWRHNQTLPEEERLNVRVCLHAGEVLLTADTVLGEPMEVLETVEHVAAAGEVTFTEAVNLARNRAEADVEPCGSITLPAREEQLQLYRCLRAAEGPPFGGRLEKQSALAVRLAPALRKTSVAMDSFKERLRAFSLKDALRSSVDPARMKQRVARTVAFARAKPKQAAAMFGALVLMAGGVAWVVHRGSPAVHAMSLLKDGNKTEALAVLNATSNEEQKQAPVRRALAATHHALGNHDKERVLLATLDAEGRAAVEDSVLDGLAEDFGRGDTEDLARLLGTFPKERIRPHFLDRVEEDFSPTQWGALRYLDAVKATEGIDLVVAYTKALDGKDCGVRRVAARRLGQLGNMDAVPALVRLAELTSSKSGDCGQDEANRAIQKLNKKGG</sequence>
<dbReference type="InterPro" id="IPR001054">
    <property type="entry name" value="A/G_cyclase"/>
</dbReference>
<name>A0ABX7N6C2_9BACT</name>
<feature type="binding site" evidence="6">
    <location>
        <position position="42"/>
    </location>
    <ligand>
        <name>ATP</name>
        <dbReference type="ChEBI" id="CHEBI:30616"/>
    </ligand>
</feature>
<dbReference type="InterPro" id="IPR011989">
    <property type="entry name" value="ARM-like"/>
</dbReference>
<dbReference type="PROSITE" id="PS50011">
    <property type="entry name" value="PROTEIN_KINASE_DOM"/>
    <property type="match status" value="1"/>
</dbReference>
<dbReference type="Gene3D" id="1.10.510.10">
    <property type="entry name" value="Transferase(Phosphotransferase) domain 1"/>
    <property type="match status" value="1"/>
</dbReference>
<dbReference type="SUPFAM" id="SSF55073">
    <property type="entry name" value="Nucleotide cyclase"/>
    <property type="match status" value="1"/>
</dbReference>
<dbReference type="InterPro" id="IPR000719">
    <property type="entry name" value="Prot_kinase_dom"/>
</dbReference>
<dbReference type="PROSITE" id="PS50125">
    <property type="entry name" value="GUANYLATE_CYCLASE_2"/>
    <property type="match status" value="1"/>
</dbReference>